<protein>
    <submittedName>
        <fullName evidence="2">VOC family protein</fullName>
    </submittedName>
</protein>
<dbReference type="RefSeq" id="WP_304377082.1">
    <property type="nucleotide sequence ID" value="NZ_JAUOZU010000009.1"/>
</dbReference>
<dbReference type="Gene3D" id="3.10.180.10">
    <property type="entry name" value="2,3-Dihydroxybiphenyl 1,2-Dioxygenase, domain 1"/>
    <property type="match status" value="2"/>
</dbReference>
<feature type="domain" description="VOC" evidence="1">
    <location>
        <begin position="205"/>
        <end position="320"/>
    </location>
</feature>
<dbReference type="Proteomes" id="UP001174932">
    <property type="component" value="Unassembled WGS sequence"/>
</dbReference>
<evidence type="ECO:0000259" key="1">
    <source>
        <dbReference type="PROSITE" id="PS51819"/>
    </source>
</evidence>
<sequence length="320" mass="35106">MLEHAMTRRAFHHFLASGLFAAGVGYAPQLKAAVPQSFAVTTPMHIHSVSLRVRDLARMTDFYNRMIGLDILVRETDRTSLGKDGTVLLELQAKPADEPDDRVSAGLYHTAFLMPSRQDLGRWLIYAVQSGVAFTGFADHLVSEALYLDDPEGNGIEVYADRSPVGWSWEGNQVVMGTEELDIDNLVAGLSRDLLLSYKAPSGFRIGHVHLRVGDIATAEAYYRGVAGLDVTRLMPERGAAFFANGRYHHHIGSNIWQSQGAGQRSETMSGLEQLAFTMAPDLMEGLRGRLSKAGSDVTDKGDRIEARDPWGTQLAFISG</sequence>
<keyword evidence="3" id="KW-1185">Reference proteome</keyword>
<feature type="domain" description="VOC" evidence="1">
    <location>
        <begin position="45"/>
        <end position="161"/>
    </location>
</feature>
<reference evidence="2" key="2">
    <citation type="submission" date="2023-07" db="EMBL/GenBank/DDBJ databases">
        <authorList>
            <person name="Shen H."/>
        </authorList>
    </citation>
    <scope>NUCLEOTIDE SEQUENCE</scope>
    <source>
        <strain evidence="2">TNR-22</strain>
    </source>
</reference>
<dbReference type="EMBL" id="JAUOZU010000009">
    <property type="protein sequence ID" value="MDO6965150.1"/>
    <property type="molecule type" value="Genomic_DNA"/>
</dbReference>
<dbReference type="Pfam" id="PF00903">
    <property type="entry name" value="Glyoxalase"/>
    <property type="match status" value="1"/>
</dbReference>
<accession>A0ABT8YN41</accession>
<evidence type="ECO:0000313" key="3">
    <source>
        <dbReference type="Proteomes" id="UP001174932"/>
    </source>
</evidence>
<organism evidence="2 3">
    <name type="scientific">Rhizobium alvei</name>
    <dbReference type="NCBI Taxonomy" id="1132659"/>
    <lineage>
        <taxon>Bacteria</taxon>
        <taxon>Pseudomonadati</taxon>
        <taxon>Pseudomonadota</taxon>
        <taxon>Alphaproteobacteria</taxon>
        <taxon>Hyphomicrobiales</taxon>
        <taxon>Rhizobiaceae</taxon>
        <taxon>Rhizobium/Agrobacterium group</taxon>
        <taxon>Rhizobium</taxon>
    </lineage>
</organism>
<dbReference type="SUPFAM" id="SSF54593">
    <property type="entry name" value="Glyoxalase/Bleomycin resistance protein/Dihydroxybiphenyl dioxygenase"/>
    <property type="match status" value="2"/>
</dbReference>
<dbReference type="PANTHER" id="PTHR43279:SF1">
    <property type="entry name" value="CATECHOL-2,3-DIOXYGENASE"/>
    <property type="match status" value="1"/>
</dbReference>
<dbReference type="InterPro" id="IPR037523">
    <property type="entry name" value="VOC_core"/>
</dbReference>
<gene>
    <name evidence="2" type="ORF">Q4481_14370</name>
</gene>
<reference evidence="2" key="1">
    <citation type="journal article" date="2015" name="Int. J. Syst. Evol. Microbiol.">
        <title>Rhizobium alvei sp. nov., isolated from a freshwater river.</title>
        <authorList>
            <person name="Sheu S.Y."/>
            <person name="Huang H.W."/>
            <person name="Young C.C."/>
            <person name="Chen W.M."/>
        </authorList>
    </citation>
    <scope>NUCLEOTIDE SEQUENCE</scope>
    <source>
        <strain evidence="2">TNR-22</strain>
    </source>
</reference>
<comment type="caution">
    <text evidence="2">The sequence shown here is derived from an EMBL/GenBank/DDBJ whole genome shotgun (WGS) entry which is preliminary data.</text>
</comment>
<proteinExistence type="predicted"/>
<dbReference type="PROSITE" id="PS51819">
    <property type="entry name" value="VOC"/>
    <property type="match status" value="2"/>
</dbReference>
<dbReference type="InterPro" id="IPR029068">
    <property type="entry name" value="Glyas_Bleomycin-R_OHBP_Dase"/>
</dbReference>
<name>A0ABT8YN41_9HYPH</name>
<evidence type="ECO:0000313" key="2">
    <source>
        <dbReference type="EMBL" id="MDO6965150.1"/>
    </source>
</evidence>
<dbReference type="PANTHER" id="PTHR43279">
    <property type="entry name" value="CATECHOL-2,3-DIOXYGENASE"/>
    <property type="match status" value="1"/>
</dbReference>
<dbReference type="InterPro" id="IPR004360">
    <property type="entry name" value="Glyas_Fos-R_dOase_dom"/>
</dbReference>